<evidence type="ECO:0000313" key="7">
    <source>
        <dbReference type="EMBL" id="PJK30593.1"/>
    </source>
</evidence>
<evidence type="ECO:0000313" key="8">
    <source>
        <dbReference type="Proteomes" id="UP000229498"/>
    </source>
</evidence>
<evidence type="ECO:0000256" key="5">
    <source>
        <dbReference type="ARBA" id="ARBA00022970"/>
    </source>
</evidence>
<dbReference type="Proteomes" id="UP000229498">
    <property type="component" value="Unassembled WGS sequence"/>
</dbReference>
<dbReference type="RefSeq" id="WP_109792693.1">
    <property type="nucleotide sequence ID" value="NZ_PHIG01000025.1"/>
</dbReference>
<dbReference type="GO" id="GO:0005524">
    <property type="term" value="F:ATP binding"/>
    <property type="evidence" value="ECO:0007669"/>
    <property type="project" value="UniProtKB-KW"/>
</dbReference>
<gene>
    <name evidence="7" type="ORF">CVT23_06520</name>
</gene>
<evidence type="ECO:0000256" key="2">
    <source>
        <dbReference type="ARBA" id="ARBA00022448"/>
    </source>
</evidence>
<dbReference type="EMBL" id="PHIG01000025">
    <property type="protein sequence ID" value="PJK30593.1"/>
    <property type="molecule type" value="Genomic_DNA"/>
</dbReference>
<dbReference type="GO" id="GO:0015658">
    <property type="term" value="F:branched-chain amino acid transmembrane transporter activity"/>
    <property type="evidence" value="ECO:0007669"/>
    <property type="project" value="TreeGrafter"/>
</dbReference>
<keyword evidence="3" id="KW-0547">Nucleotide-binding</keyword>
<evidence type="ECO:0000256" key="4">
    <source>
        <dbReference type="ARBA" id="ARBA00022840"/>
    </source>
</evidence>
<dbReference type="CDD" id="cd03224">
    <property type="entry name" value="ABC_TM1139_LivF_branched"/>
    <property type="match status" value="1"/>
</dbReference>
<keyword evidence="4 7" id="KW-0067">ATP-binding</keyword>
<dbReference type="Gene3D" id="3.40.50.300">
    <property type="entry name" value="P-loop containing nucleotide triphosphate hydrolases"/>
    <property type="match status" value="1"/>
</dbReference>
<organism evidence="7 8">
    <name type="scientific">Minwuia thermotolerans</name>
    <dbReference type="NCBI Taxonomy" id="2056226"/>
    <lineage>
        <taxon>Bacteria</taxon>
        <taxon>Pseudomonadati</taxon>
        <taxon>Pseudomonadota</taxon>
        <taxon>Alphaproteobacteria</taxon>
        <taxon>Minwuiales</taxon>
        <taxon>Minwuiaceae</taxon>
        <taxon>Minwuia</taxon>
    </lineage>
</organism>
<dbReference type="AlphaFoldDB" id="A0A2M9G4F0"/>
<name>A0A2M9G4F0_9PROT</name>
<comment type="caution">
    <text evidence="7">The sequence shown here is derived from an EMBL/GenBank/DDBJ whole genome shotgun (WGS) entry which is preliminary data.</text>
</comment>
<dbReference type="PROSITE" id="PS50893">
    <property type="entry name" value="ABC_TRANSPORTER_2"/>
    <property type="match status" value="1"/>
</dbReference>
<dbReference type="SMART" id="SM00382">
    <property type="entry name" value="AAA"/>
    <property type="match status" value="1"/>
</dbReference>
<accession>A0A2M9G4F0</accession>
<evidence type="ECO:0000256" key="3">
    <source>
        <dbReference type="ARBA" id="ARBA00022741"/>
    </source>
</evidence>
<keyword evidence="5" id="KW-0029">Amino-acid transport</keyword>
<dbReference type="Pfam" id="PF00005">
    <property type="entry name" value="ABC_tran"/>
    <property type="match status" value="1"/>
</dbReference>
<dbReference type="PANTHER" id="PTHR43820:SF2">
    <property type="entry name" value="ABC TRANSPORTER ATP-BINDING PROTEIN"/>
    <property type="match status" value="1"/>
</dbReference>
<dbReference type="OrthoDB" id="9806149at2"/>
<comment type="similarity">
    <text evidence="1">Belongs to the ABC transporter superfamily.</text>
</comment>
<dbReference type="InterPro" id="IPR017871">
    <property type="entry name" value="ABC_transporter-like_CS"/>
</dbReference>
<dbReference type="GO" id="GO:0016887">
    <property type="term" value="F:ATP hydrolysis activity"/>
    <property type="evidence" value="ECO:0007669"/>
    <property type="project" value="InterPro"/>
</dbReference>
<feature type="domain" description="ABC transporter" evidence="6">
    <location>
        <begin position="2"/>
        <end position="233"/>
    </location>
</feature>
<keyword evidence="2" id="KW-0813">Transport</keyword>
<dbReference type="InterPro" id="IPR003439">
    <property type="entry name" value="ABC_transporter-like_ATP-bd"/>
</dbReference>
<dbReference type="InterPro" id="IPR052156">
    <property type="entry name" value="BCAA_Transport_ATP-bd_LivF"/>
</dbReference>
<reference evidence="7 8" key="1">
    <citation type="submission" date="2017-11" db="EMBL/GenBank/DDBJ databases">
        <title>Draft genome sequence of Rhizobiales bacterium SY3-13.</title>
        <authorList>
            <person name="Sun C."/>
        </authorList>
    </citation>
    <scope>NUCLEOTIDE SEQUENCE [LARGE SCALE GENOMIC DNA]</scope>
    <source>
        <strain evidence="7 8">SY3-13</strain>
    </source>
</reference>
<evidence type="ECO:0000256" key="1">
    <source>
        <dbReference type="ARBA" id="ARBA00005417"/>
    </source>
</evidence>
<proteinExistence type="inferred from homology"/>
<evidence type="ECO:0000259" key="6">
    <source>
        <dbReference type="PROSITE" id="PS50893"/>
    </source>
</evidence>
<dbReference type="SUPFAM" id="SSF52540">
    <property type="entry name" value="P-loop containing nucleoside triphosphate hydrolases"/>
    <property type="match status" value="1"/>
</dbReference>
<keyword evidence="8" id="KW-1185">Reference proteome</keyword>
<dbReference type="PANTHER" id="PTHR43820">
    <property type="entry name" value="HIGH-AFFINITY BRANCHED-CHAIN AMINO ACID TRANSPORT ATP-BINDING PROTEIN LIVF"/>
    <property type="match status" value="1"/>
</dbReference>
<dbReference type="GO" id="GO:0015807">
    <property type="term" value="P:L-amino acid transport"/>
    <property type="evidence" value="ECO:0007669"/>
    <property type="project" value="TreeGrafter"/>
</dbReference>
<sequence>MLEVSNLTAGYGPATVIHGISFAIARGEAVAALGRNGAGKSTTIKALVGMVRRAAETLRFDGTDISRMAPQRIARLGLGYVPEERRVFPELTVAENLEVGRQAPREGAPHWPAEKLYELFPELGRMQGRRAGRMSGGEQQMLTIARTLAGNPKLLLLDEPAEGLAPVVLERIVETVKTLKAEGLTLLIAEQNLGFAAEIAERCLVIENGALAHEGAMAGFMADAELRRRYLAV</sequence>
<protein>
    <submittedName>
        <fullName evidence="7">ABC transporter ATP-binding protein</fullName>
    </submittedName>
</protein>
<dbReference type="InterPro" id="IPR003593">
    <property type="entry name" value="AAA+_ATPase"/>
</dbReference>
<dbReference type="InterPro" id="IPR027417">
    <property type="entry name" value="P-loop_NTPase"/>
</dbReference>
<dbReference type="PROSITE" id="PS00211">
    <property type="entry name" value="ABC_TRANSPORTER_1"/>
    <property type="match status" value="1"/>
</dbReference>